<evidence type="ECO:0000313" key="2">
    <source>
        <dbReference type="Proteomes" id="UP000325811"/>
    </source>
</evidence>
<name>A0A5Q4ZW83_9BURK</name>
<accession>A0A5Q4ZW83</accession>
<organism evidence="1 2">
    <name type="scientific">Paraburkholderia dioscoreae</name>
    <dbReference type="NCBI Taxonomy" id="2604047"/>
    <lineage>
        <taxon>Bacteria</taxon>
        <taxon>Pseudomonadati</taxon>
        <taxon>Pseudomonadota</taxon>
        <taxon>Betaproteobacteria</taxon>
        <taxon>Burkholderiales</taxon>
        <taxon>Burkholderiaceae</taxon>
        <taxon>Paraburkholderia</taxon>
    </lineage>
</organism>
<reference evidence="1 2" key="1">
    <citation type="submission" date="2019-08" db="EMBL/GenBank/DDBJ databases">
        <authorList>
            <person name="Herpell B J."/>
        </authorList>
    </citation>
    <scope>NUCLEOTIDE SEQUENCE [LARGE SCALE GENOMIC DNA]</scope>
    <source>
        <strain evidence="2">Msb3</strain>
    </source>
</reference>
<proteinExistence type="predicted"/>
<dbReference type="EMBL" id="LR699554">
    <property type="protein sequence ID" value="VVD34642.1"/>
    <property type="molecule type" value="Genomic_DNA"/>
</dbReference>
<gene>
    <name evidence="1" type="ORF">PDMSB3_3358</name>
</gene>
<evidence type="ECO:0000313" key="1">
    <source>
        <dbReference type="EMBL" id="VVD34642.1"/>
    </source>
</evidence>
<keyword evidence="2" id="KW-1185">Reference proteome</keyword>
<dbReference type="AlphaFoldDB" id="A0A5Q4ZW83"/>
<sequence length="29" mass="2862">MAGGGWSGKQAHGNADTAIVRQSLHAAAV</sequence>
<dbReference type="Proteomes" id="UP000325811">
    <property type="component" value="Chromosome II"/>
</dbReference>
<dbReference type="KEGG" id="pdio:PDMSB3_3358.1"/>
<protein>
    <submittedName>
        <fullName evidence="1">Uncharacterized protein</fullName>
    </submittedName>
</protein>